<name>A0A392RCD1_9FABA</name>
<organism evidence="1 2">
    <name type="scientific">Trifolium medium</name>
    <dbReference type="NCBI Taxonomy" id="97028"/>
    <lineage>
        <taxon>Eukaryota</taxon>
        <taxon>Viridiplantae</taxon>
        <taxon>Streptophyta</taxon>
        <taxon>Embryophyta</taxon>
        <taxon>Tracheophyta</taxon>
        <taxon>Spermatophyta</taxon>
        <taxon>Magnoliopsida</taxon>
        <taxon>eudicotyledons</taxon>
        <taxon>Gunneridae</taxon>
        <taxon>Pentapetalae</taxon>
        <taxon>rosids</taxon>
        <taxon>fabids</taxon>
        <taxon>Fabales</taxon>
        <taxon>Fabaceae</taxon>
        <taxon>Papilionoideae</taxon>
        <taxon>50 kb inversion clade</taxon>
        <taxon>NPAAA clade</taxon>
        <taxon>Hologalegina</taxon>
        <taxon>IRL clade</taxon>
        <taxon>Trifolieae</taxon>
        <taxon>Trifolium</taxon>
    </lineage>
</organism>
<comment type="caution">
    <text evidence="1">The sequence shown here is derived from an EMBL/GenBank/DDBJ whole genome shotgun (WGS) entry which is preliminary data.</text>
</comment>
<proteinExistence type="predicted"/>
<evidence type="ECO:0000313" key="1">
    <source>
        <dbReference type="EMBL" id="MCI33440.1"/>
    </source>
</evidence>
<feature type="non-terminal residue" evidence="1">
    <location>
        <position position="1"/>
    </location>
</feature>
<evidence type="ECO:0000313" key="2">
    <source>
        <dbReference type="Proteomes" id="UP000265520"/>
    </source>
</evidence>
<dbReference type="AlphaFoldDB" id="A0A392RCD1"/>
<dbReference type="Proteomes" id="UP000265520">
    <property type="component" value="Unassembled WGS sequence"/>
</dbReference>
<keyword evidence="2" id="KW-1185">Reference proteome</keyword>
<dbReference type="EMBL" id="LXQA010204358">
    <property type="protein sequence ID" value="MCI33440.1"/>
    <property type="molecule type" value="Genomic_DNA"/>
</dbReference>
<reference evidence="1 2" key="1">
    <citation type="journal article" date="2018" name="Front. Plant Sci.">
        <title>Red Clover (Trifolium pratense) and Zigzag Clover (T. medium) - A Picture of Genomic Similarities and Differences.</title>
        <authorList>
            <person name="Dluhosova J."/>
            <person name="Istvanek J."/>
            <person name="Nedelnik J."/>
            <person name="Repkova J."/>
        </authorList>
    </citation>
    <scope>NUCLEOTIDE SEQUENCE [LARGE SCALE GENOMIC DNA]</scope>
    <source>
        <strain evidence="2">cv. 10/8</strain>
        <tissue evidence="1">Leaf</tissue>
    </source>
</reference>
<accession>A0A392RCD1</accession>
<sequence>VSYYLVDLYRVGVDCLEMVCELKRICLVDVLSGGLEVEECLSKNVISRPGVCFGIFIGIPLIYDAFVL</sequence>
<protein>
    <submittedName>
        <fullName evidence="1">Uncharacterized protein</fullName>
    </submittedName>
</protein>